<dbReference type="Proteomes" id="UP000193920">
    <property type="component" value="Unassembled WGS sequence"/>
</dbReference>
<evidence type="ECO:0000256" key="1">
    <source>
        <dbReference type="ARBA" id="ARBA00022475"/>
    </source>
</evidence>
<keyword evidence="5" id="KW-0449">Lipoprotein</keyword>
<evidence type="ECO:0000313" key="7">
    <source>
        <dbReference type="EMBL" id="ORY37873.1"/>
    </source>
</evidence>
<keyword evidence="6" id="KW-0812">Transmembrane</keyword>
<dbReference type="PANTHER" id="PTHR43649">
    <property type="entry name" value="ARABINOSE-BINDING PROTEIN-RELATED"/>
    <property type="match status" value="1"/>
</dbReference>
<evidence type="ECO:0000256" key="3">
    <source>
        <dbReference type="ARBA" id="ARBA00023136"/>
    </source>
</evidence>
<dbReference type="EMBL" id="MCOG01000140">
    <property type="protein sequence ID" value="ORY37873.1"/>
    <property type="molecule type" value="Genomic_DNA"/>
</dbReference>
<feature type="transmembrane region" description="Helical" evidence="6">
    <location>
        <begin position="325"/>
        <end position="349"/>
    </location>
</feature>
<dbReference type="Gene3D" id="3.40.190.10">
    <property type="entry name" value="Periplasmic binding protein-like II"/>
    <property type="match status" value="2"/>
</dbReference>
<dbReference type="InterPro" id="IPR006059">
    <property type="entry name" value="SBP"/>
</dbReference>
<dbReference type="OrthoDB" id="2021138at2759"/>
<feature type="transmembrane region" description="Helical" evidence="6">
    <location>
        <begin position="392"/>
        <end position="414"/>
    </location>
</feature>
<proteinExistence type="predicted"/>
<dbReference type="Pfam" id="PF13416">
    <property type="entry name" value="SBP_bac_8"/>
    <property type="match status" value="1"/>
</dbReference>
<keyword evidence="4" id="KW-0564">Palmitate</keyword>
<keyword evidence="6" id="KW-1133">Transmembrane helix</keyword>
<evidence type="ECO:0000256" key="4">
    <source>
        <dbReference type="ARBA" id="ARBA00023139"/>
    </source>
</evidence>
<protein>
    <submittedName>
        <fullName evidence="7">Periplasmic binding protein-like II</fullName>
    </submittedName>
</protein>
<name>A0A1Y2BT03_9FUNG</name>
<dbReference type="PROSITE" id="PS51257">
    <property type="entry name" value="PROKAR_LIPOPROTEIN"/>
    <property type="match status" value="1"/>
</dbReference>
<keyword evidence="1" id="KW-1003">Cell membrane</keyword>
<organism evidence="7 8">
    <name type="scientific">Neocallimastix californiae</name>
    <dbReference type="NCBI Taxonomy" id="1754190"/>
    <lineage>
        <taxon>Eukaryota</taxon>
        <taxon>Fungi</taxon>
        <taxon>Fungi incertae sedis</taxon>
        <taxon>Chytridiomycota</taxon>
        <taxon>Chytridiomycota incertae sedis</taxon>
        <taxon>Neocallimastigomycetes</taxon>
        <taxon>Neocallimastigales</taxon>
        <taxon>Neocallimastigaceae</taxon>
        <taxon>Neocallimastix</taxon>
    </lineage>
</organism>
<accession>A0A1Y2BT03</accession>
<evidence type="ECO:0000256" key="2">
    <source>
        <dbReference type="ARBA" id="ARBA00022729"/>
    </source>
</evidence>
<keyword evidence="8" id="KW-1185">Reference proteome</keyword>
<gene>
    <name evidence="7" type="ORF">LY90DRAFT_672726</name>
</gene>
<evidence type="ECO:0000313" key="8">
    <source>
        <dbReference type="Proteomes" id="UP000193920"/>
    </source>
</evidence>
<reference evidence="7 8" key="1">
    <citation type="submission" date="2016-08" db="EMBL/GenBank/DDBJ databases">
        <title>A Parts List for Fungal Cellulosomes Revealed by Comparative Genomics.</title>
        <authorList>
            <consortium name="DOE Joint Genome Institute"/>
            <person name="Haitjema C.H."/>
            <person name="Gilmore S.P."/>
            <person name="Henske J.K."/>
            <person name="Solomon K.V."/>
            <person name="De Groot R."/>
            <person name="Kuo A."/>
            <person name="Mondo S.J."/>
            <person name="Salamov A.A."/>
            <person name="Labutti K."/>
            <person name="Zhao Z."/>
            <person name="Chiniquy J."/>
            <person name="Barry K."/>
            <person name="Brewer H.M."/>
            <person name="Purvine S.O."/>
            <person name="Wright A.T."/>
            <person name="Boxma B."/>
            <person name="Van Alen T."/>
            <person name="Hackstein J.H."/>
            <person name="Baker S.E."/>
            <person name="Grigoriev I.V."/>
            <person name="O'Malley M.A."/>
        </authorList>
    </citation>
    <scope>NUCLEOTIDE SEQUENCE [LARGE SCALE GENOMIC DNA]</scope>
    <source>
        <strain evidence="7 8">G1</strain>
    </source>
</reference>
<keyword evidence="2" id="KW-0732">Signal</keyword>
<feature type="transmembrane region" description="Helical" evidence="6">
    <location>
        <begin position="361"/>
        <end position="380"/>
    </location>
</feature>
<keyword evidence="3 6" id="KW-0472">Membrane</keyword>
<dbReference type="AlphaFoldDB" id="A0A1Y2BT03"/>
<evidence type="ECO:0000256" key="6">
    <source>
        <dbReference type="SAM" id="Phobius"/>
    </source>
</evidence>
<comment type="caution">
    <text evidence="7">The sequence shown here is derived from an EMBL/GenBank/DDBJ whole genome shotgun (WGS) entry which is preliminary data.</text>
</comment>
<dbReference type="InterPro" id="IPR050490">
    <property type="entry name" value="Bact_solute-bd_prot1"/>
</dbReference>
<sequence length="442" mass="51841">MYSPRYSSYFIDLMDWLPEDHMAMYSSGIASQSCTYKGKWVGLPLTAEYVVLYSNMDLLNKYEKEIPKTWDELINTGKFILENERKNGNEDLIGYNGLFADRESGMMSSQEFIYSFRKAKDSPFPKYTDQEAIDALYKIKELKDALASDIIFKMEEKETVEKIFNGKAIFIKFFDVWNIHPSYKKTILVGNKEGVSASILGGSNIGINKYISNKRKKEAIEVLKFITSYDIQKFLVINYKIGSGINALYDDDEVCQVYHCNIAKDIQFIARPSALTNDYDEYSRTLRKYLNEFLYGDKDAVEALNEINDITRIYDIPINYSESSVGFIIFILTIVIMLIILSSLIFLFIKKSKEYYNFFSLDLWIIIFTGYIITLFYVFTEYGEVKRWKCHLKYLFISLGLTLIFIPMLYKLLVNFPYNDENNKFFGWINQKKIKLYLFHFF</sequence>
<dbReference type="SUPFAM" id="SSF53850">
    <property type="entry name" value="Periplasmic binding protein-like II"/>
    <property type="match status" value="1"/>
</dbReference>
<evidence type="ECO:0000256" key="5">
    <source>
        <dbReference type="ARBA" id="ARBA00023288"/>
    </source>
</evidence>
<dbReference type="PANTHER" id="PTHR43649:SF33">
    <property type="entry name" value="POLYGALACTURONAN_RHAMNOGALACTURONAN-BINDING PROTEIN YTCQ"/>
    <property type="match status" value="1"/>
</dbReference>